<organism evidence="1 2">
    <name type="scientific">Martelella mediterranea</name>
    <dbReference type="NCBI Taxonomy" id="293089"/>
    <lineage>
        <taxon>Bacteria</taxon>
        <taxon>Pseudomonadati</taxon>
        <taxon>Pseudomonadota</taxon>
        <taxon>Alphaproteobacteria</taxon>
        <taxon>Hyphomicrobiales</taxon>
        <taxon>Aurantimonadaceae</taxon>
        <taxon>Martelella</taxon>
    </lineage>
</organism>
<proteinExistence type="predicted"/>
<dbReference type="RefSeq" id="WP_132313662.1">
    <property type="nucleotide sequence ID" value="NZ_SMAR01000033.1"/>
</dbReference>
<dbReference type="OrthoDB" id="8450775at2"/>
<protein>
    <submittedName>
        <fullName evidence="1">Uncharacterized protein</fullName>
    </submittedName>
</protein>
<gene>
    <name evidence="1" type="ORF">EDC90_103324</name>
</gene>
<evidence type="ECO:0000313" key="1">
    <source>
        <dbReference type="EMBL" id="TCT34630.1"/>
    </source>
</evidence>
<comment type="caution">
    <text evidence="1">The sequence shown here is derived from an EMBL/GenBank/DDBJ whole genome shotgun (WGS) entry which is preliminary data.</text>
</comment>
<dbReference type="AlphaFoldDB" id="A0A4R3NJY6"/>
<reference evidence="1 2" key="1">
    <citation type="submission" date="2019-03" db="EMBL/GenBank/DDBJ databases">
        <title>Freshwater and sediment microbial communities from various areas in North America, analyzing microbe dynamics in response to fracking.</title>
        <authorList>
            <person name="Lamendella R."/>
        </authorList>
    </citation>
    <scope>NUCLEOTIDE SEQUENCE [LARGE SCALE GENOMIC DNA]</scope>
    <source>
        <strain evidence="1 2">175.2</strain>
    </source>
</reference>
<name>A0A4R3NJY6_9HYPH</name>
<dbReference type="EMBL" id="SMAR01000033">
    <property type="protein sequence ID" value="TCT34630.1"/>
    <property type="molecule type" value="Genomic_DNA"/>
</dbReference>
<dbReference type="Proteomes" id="UP000295097">
    <property type="component" value="Unassembled WGS sequence"/>
</dbReference>
<sequence>MTIPTNAGELRRLIGAVEAQKAGIPSIEIDNYELSSQAHRLAGMAALAHLVSAEGAKVNDGTERTIFSLAGIKASSTSGTPAVLSNWIAAAKLKLKMENRNV</sequence>
<evidence type="ECO:0000313" key="2">
    <source>
        <dbReference type="Proteomes" id="UP000295097"/>
    </source>
</evidence>
<keyword evidence="2" id="KW-1185">Reference proteome</keyword>
<accession>A0A4R3NJY6</accession>